<reference evidence="16 17" key="1">
    <citation type="submission" date="2021-05" db="EMBL/GenBank/DDBJ databases">
        <authorList>
            <person name="Zahm M."/>
            <person name="Klopp C."/>
            <person name="Cabau C."/>
            <person name="Kuhl H."/>
            <person name="Suciu R."/>
            <person name="Ciorpac M."/>
            <person name="Holostenco D."/>
            <person name="Gessner J."/>
            <person name="Wuertz S."/>
            <person name="Hohne C."/>
            <person name="Stock M."/>
            <person name="Gislard M."/>
            <person name="Lluch J."/>
            <person name="Milhes M."/>
            <person name="Lampietro C."/>
            <person name="Lopez Roques C."/>
            <person name="Donnadieu C."/>
            <person name="Du K."/>
            <person name="Schartl M."/>
            <person name="Guiguen Y."/>
        </authorList>
    </citation>
    <scope>NUCLEOTIDE SEQUENCE [LARGE SCALE GENOMIC DNA]</scope>
    <source>
        <strain evidence="16">Hh-F2</strain>
        <tissue evidence="16">Blood</tissue>
    </source>
</reference>
<evidence type="ECO:0000259" key="10">
    <source>
        <dbReference type="Pfam" id="PF22963"/>
    </source>
</evidence>
<feature type="domain" description="NUP210 Ig-like" evidence="11">
    <location>
        <begin position="15"/>
        <end position="103"/>
    </location>
</feature>
<accession>A0ABR0Y402</accession>
<comment type="caution">
    <text evidence="16">The sequence shown here is derived from an EMBL/GenBank/DDBJ whole genome shotgun (WGS) entry which is preliminary data.</text>
</comment>
<evidence type="ECO:0000256" key="4">
    <source>
        <dbReference type="ARBA" id="ARBA00022729"/>
    </source>
</evidence>
<protein>
    <submittedName>
        <fullName evidence="16">Nuclear pore membrane glycoprotein 210-like</fullName>
    </submittedName>
</protein>
<evidence type="ECO:0000256" key="3">
    <source>
        <dbReference type="ARBA" id="ARBA00022692"/>
    </source>
</evidence>
<feature type="domain" description="NUP210 Ig-like" evidence="10">
    <location>
        <begin position="230"/>
        <end position="333"/>
    </location>
</feature>
<evidence type="ECO:0000259" key="14">
    <source>
        <dbReference type="Pfam" id="PF24935"/>
    </source>
</evidence>
<dbReference type="Gene3D" id="2.60.40.1080">
    <property type="match status" value="1"/>
</dbReference>
<dbReference type="InterPro" id="IPR055098">
    <property type="entry name" value="Ig_NUP210_3rd"/>
</dbReference>
<evidence type="ECO:0000259" key="15">
    <source>
        <dbReference type="Pfam" id="PF24991"/>
    </source>
</evidence>
<feature type="domain" description="NUP210 Ig-like" evidence="14">
    <location>
        <begin position="504"/>
        <end position="589"/>
    </location>
</feature>
<dbReference type="Pfam" id="PF24902">
    <property type="entry name" value="Ig_NUP210_9th"/>
    <property type="match status" value="1"/>
</dbReference>
<dbReference type="InterPro" id="IPR055099">
    <property type="entry name" value="Ig_NUP210_7th"/>
</dbReference>
<feature type="domain" description="NUP210 Ig-like" evidence="12">
    <location>
        <begin position="112"/>
        <end position="221"/>
    </location>
</feature>
<comment type="similarity">
    <text evidence="2">Belongs to the NUP210 family.</text>
</comment>
<dbReference type="Pfam" id="PF26182">
    <property type="entry name" value="Ig_NUP210_5th"/>
    <property type="match status" value="1"/>
</dbReference>
<dbReference type="Pfam" id="PF24991">
    <property type="entry name" value="Ig_NUP210_4th"/>
    <property type="match status" value="1"/>
</dbReference>
<dbReference type="Pfam" id="PF22969">
    <property type="entry name" value="Ig_NUP210_2nd"/>
    <property type="match status" value="1"/>
</dbReference>
<dbReference type="Pfam" id="PF26184">
    <property type="entry name" value="Ig_NUP210_8th"/>
    <property type="match status" value="1"/>
</dbReference>
<organism evidence="16 17">
    <name type="scientific">Huso huso</name>
    <name type="common">Beluga</name>
    <name type="synonym">Acipenser huso</name>
    <dbReference type="NCBI Taxonomy" id="61971"/>
    <lineage>
        <taxon>Eukaryota</taxon>
        <taxon>Metazoa</taxon>
        <taxon>Chordata</taxon>
        <taxon>Craniata</taxon>
        <taxon>Vertebrata</taxon>
        <taxon>Euteleostomi</taxon>
        <taxon>Actinopterygii</taxon>
        <taxon>Chondrostei</taxon>
        <taxon>Acipenseriformes</taxon>
        <taxon>Acipenseridae</taxon>
        <taxon>Huso</taxon>
    </lineage>
</organism>
<dbReference type="EMBL" id="JAHFZB010000051">
    <property type="protein sequence ID" value="KAK6467135.1"/>
    <property type="molecule type" value="Genomic_DNA"/>
</dbReference>
<dbReference type="Pfam" id="PF24935">
    <property type="entry name" value="Ig_NUP210_6th"/>
    <property type="match status" value="1"/>
</dbReference>
<comment type="subcellular location">
    <subcellularLocation>
        <location evidence="1">Nucleus membrane</location>
        <topology evidence="1">Single-pass membrane protein</topology>
    </subcellularLocation>
</comment>
<dbReference type="Pfam" id="PF22962">
    <property type="entry name" value="Ig_NUP210_7th"/>
    <property type="match status" value="1"/>
</dbReference>
<keyword evidence="5" id="KW-1133">Transmembrane helix</keyword>
<evidence type="ECO:0000256" key="2">
    <source>
        <dbReference type="ARBA" id="ARBA00007313"/>
    </source>
</evidence>
<feature type="domain" description="NUP210 fourth Ig-like" evidence="15">
    <location>
        <begin position="349"/>
        <end position="399"/>
    </location>
</feature>
<evidence type="ECO:0000259" key="13">
    <source>
        <dbReference type="Pfam" id="PF24902"/>
    </source>
</evidence>
<gene>
    <name evidence="16" type="ORF">HHUSO_G35516</name>
</gene>
<evidence type="ECO:0000259" key="11">
    <source>
        <dbReference type="Pfam" id="PF22967"/>
    </source>
</evidence>
<dbReference type="InterPro" id="IPR055097">
    <property type="entry name" value="Ig_NUP210_2nd"/>
</dbReference>
<dbReference type="InterPro" id="IPR056898">
    <property type="entry name" value="Ig_NUP210_6th"/>
</dbReference>
<dbReference type="Pfam" id="PF22967">
    <property type="entry name" value="Ig_NUP210_1st"/>
    <property type="match status" value="1"/>
</dbReference>
<evidence type="ECO:0000256" key="6">
    <source>
        <dbReference type="ARBA" id="ARBA00023136"/>
    </source>
</evidence>
<name>A0ABR0Y402_HUSHU</name>
<dbReference type="InterPro" id="IPR056899">
    <property type="entry name" value="Ig_NUP210_9th"/>
</dbReference>
<evidence type="ECO:0000313" key="17">
    <source>
        <dbReference type="Proteomes" id="UP001369086"/>
    </source>
</evidence>
<evidence type="ECO:0000259" key="9">
    <source>
        <dbReference type="Pfam" id="PF22962"/>
    </source>
</evidence>
<dbReference type="PANTHER" id="PTHR23019:SF1">
    <property type="entry name" value="NUCLEAR PORE MEMBRANE GLYCOPROTEIN 210-LIKE"/>
    <property type="match status" value="1"/>
</dbReference>
<keyword evidence="4" id="KW-0732">Signal</keyword>
<dbReference type="InterPro" id="IPR008964">
    <property type="entry name" value="Invasin/intimin_cell_adhesion"/>
</dbReference>
<keyword evidence="17" id="KW-1185">Reference proteome</keyword>
<keyword evidence="3" id="KW-0812">Transmembrane</keyword>
<keyword evidence="7" id="KW-0325">Glycoprotein</keyword>
<evidence type="ECO:0000259" key="12">
    <source>
        <dbReference type="Pfam" id="PF22969"/>
    </source>
</evidence>
<evidence type="ECO:0000256" key="1">
    <source>
        <dbReference type="ARBA" id="ARBA00004590"/>
    </source>
</evidence>
<dbReference type="SUPFAM" id="SSF49373">
    <property type="entry name" value="Invasin/intimin cell-adhesion fragments"/>
    <property type="match status" value="1"/>
</dbReference>
<evidence type="ECO:0000256" key="5">
    <source>
        <dbReference type="ARBA" id="ARBA00022989"/>
    </source>
</evidence>
<feature type="domain" description="NUP210 Ig-like" evidence="9">
    <location>
        <begin position="613"/>
        <end position="711"/>
    </location>
</feature>
<dbReference type="InterPro" id="IPR056897">
    <property type="entry name" value="Ig_NUP210_4th"/>
</dbReference>
<keyword evidence="6" id="KW-0472">Membrane</keyword>
<evidence type="ECO:0000256" key="8">
    <source>
        <dbReference type="ARBA" id="ARBA00023242"/>
    </source>
</evidence>
<dbReference type="Proteomes" id="UP001369086">
    <property type="component" value="Unassembled WGS sequence"/>
</dbReference>
<sequence length="1000" mass="109956">MCFWCLNALFLAETSKLNVPKLLLPYTTAAKVNFTLEAEEGCYKWQSSRVAAVLVEPVFVNGTPCSRSAVVSAFSTQPSRLASGIVAEEMVTGQVLRCSVVVDVICSIEIVSTTRELYLDDSPLELSVRALDQEGNTFSSLAGLTFQWSAVKDPETEAAPDSPDRVRFVWFADAEYSPPEYILNMEAEGKQGDLVLVSGLRSGPARLRVQIDEPGYKKVSAATVRLLILENILLSPPQDLYLLVGAHAYYRVWRRQQGRDTDVRLPSPEFRLQLQGQLVSEVGDPEQPVATIEQESVRVTAVQPGQASLVLHYSNIHMQAASQLPNCTIFVVEASFLSDVCCFCFFSSSQNIKIVHEIPVEYFDRLLSTENGSCFHVRTLQPGATAVRATLVSVTAQNGSVLSLSPPISHLQEVHIYSPIVMIPKVLAFPWQPNNGVYRYQIQVEGGSGNFTWSSSNLSVSTVTVKGAVLAGLELGTSVIRARDSQNPTHHGETTVYVLRPGFMQLAPQQADVVLGGTLDLPFTVLGLREPLGQEPLPFTDCSLLRLHLHPDRKGVFTLLHGRLHPGPEFCSGFRLEAVSPGHVLLTASSLPEQEPFSASATIATYGPLQPLVLEALVTPGSDQVLLFEGGPRPWILVPSRFYTELCPDSEQEGVRIVQLGQPEVQKNQHGYRVTCTSLGEEWLTFRIGNLPGVLNPHPAAEAVQVKLVCALPASLALSPLLQEPVPSQPCPILQHHRQTVPISSSRETVLELAAFDQHRTKFDNFSSLLIEWSSSNQTLLSLPAERGLETELRADEKGQLKMHGLQVFEPQRRTGSCTVTASFMSYRHGASDTSAGSAREPFHRDVSLPPTSASLELLLVKDVLLQQKSMTLFNHRDVLENLTLTQGSGHFLVRVVDREVVEVTMLEAKNIVQVSPLKPGSSLLYVYDLCLKSSEPAGVALHVSDISDFELEFIHNMEVNQPTPLNVRVLDSSRLPFHSRYFGLMELRVRTASSIVTVE</sequence>
<keyword evidence="8" id="KW-0539">Nucleus</keyword>
<evidence type="ECO:0000313" key="16">
    <source>
        <dbReference type="EMBL" id="KAK6467135.1"/>
    </source>
</evidence>
<dbReference type="PANTHER" id="PTHR23019">
    <property type="entry name" value="NUCLEAR PORE MEMBRANE GLYCOPROTEIN GP210-RELATED"/>
    <property type="match status" value="1"/>
</dbReference>
<dbReference type="InterPro" id="IPR055096">
    <property type="entry name" value="Ig_NUP210_1st"/>
</dbReference>
<dbReference type="InterPro" id="IPR045197">
    <property type="entry name" value="NUP210-like"/>
</dbReference>
<proteinExistence type="inferred from homology"/>
<evidence type="ECO:0000256" key="7">
    <source>
        <dbReference type="ARBA" id="ARBA00023180"/>
    </source>
</evidence>
<feature type="domain" description="NUP210 Ig-like" evidence="13">
    <location>
        <begin position="869"/>
        <end position="944"/>
    </location>
</feature>
<dbReference type="Pfam" id="PF22963">
    <property type="entry name" value="Ig_NUP210_3rd"/>
    <property type="match status" value="1"/>
</dbReference>